<evidence type="ECO:0000256" key="7">
    <source>
        <dbReference type="ARBA" id="ARBA00022845"/>
    </source>
</evidence>
<evidence type="ECO:0000256" key="5">
    <source>
        <dbReference type="ARBA" id="ARBA00022540"/>
    </source>
</evidence>
<evidence type="ECO:0000256" key="11">
    <source>
        <dbReference type="RuleBase" id="RU363005"/>
    </source>
</evidence>
<dbReference type="KEGG" id="clus:A9F13_01g00495"/>
<evidence type="ECO:0000256" key="10">
    <source>
        <dbReference type="ARBA" id="ARBA00025387"/>
    </source>
</evidence>
<keyword evidence="6" id="KW-0597">Phosphoprotein</keyword>
<evidence type="ECO:0000256" key="6">
    <source>
        <dbReference type="ARBA" id="ARBA00022553"/>
    </source>
</evidence>
<keyword evidence="5 11" id="KW-0396">Initiation factor</keyword>
<feature type="compositionally biased region" description="Basic and acidic residues" evidence="12">
    <location>
        <begin position="53"/>
        <end position="62"/>
    </location>
</feature>
<dbReference type="GO" id="GO:0003743">
    <property type="term" value="F:translation initiation factor activity"/>
    <property type="evidence" value="ECO:0007669"/>
    <property type="project" value="UniProtKB-KW"/>
</dbReference>
<keyword evidence="7 11" id="KW-0810">Translation regulation</keyword>
<evidence type="ECO:0000256" key="4">
    <source>
        <dbReference type="ARBA" id="ARBA00022490"/>
    </source>
</evidence>
<evidence type="ECO:0000256" key="2">
    <source>
        <dbReference type="ARBA" id="ARBA00006057"/>
    </source>
</evidence>
<comment type="function">
    <text evidence="10 11">Acts as an inhibitor of cap-dependent translation. Competes with eIF4G1 and EAP1 for binding to eIF4E and interferes with the formation of the eIF4F complex, inhibiting translation and stabilizing mRNA.</text>
</comment>
<dbReference type="Proteomes" id="UP000195602">
    <property type="component" value="Unassembled WGS sequence"/>
</dbReference>
<evidence type="ECO:0000313" key="14">
    <source>
        <dbReference type="Proteomes" id="UP000195602"/>
    </source>
</evidence>
<dbReference type="Pfam" id="PF17052">
    <property type="entry name" value="CAF20"/>
    <property type="match status" value="1"/>
</dbReference>
<dbReference type="GO" id="GO:0017148">
    <property type="term" value="P:negative regulation of translation"/>
    <property type="evidence" value="ECO:0007669"/>
    <property type="project" value="UniProtKB-UniRule"/>
</dbReference>
<name>A0AA91Q3G2_CLALS</name>
<protein>
    <recommendedName>
        <fullName evidence="3 11">Cap-associated protein CAF20</fullName>
    </recommendedName>
</protein>
<evidence type="ECO:0000256" key="1">
    <source>
        <dbReference type="ARBA" id="ARBA00004496"/>
    </source>
</evidence>
<dbReference type="InterPro" id="IPR031456">
    <property type="entry name" value="Caf20"/>
</dbReference>
<reference evidence="13 14" key="1">
    <citation type="submission" date="2017-04" db="EMBL/GenBank/DDBJ databases">
        <title>Draft genome of the yeast Clavispora lusitaniae type strain CBS 6936.</title>
        <authorList>
            <person name="Durrens P."/>
            <person name="Klopp C."/>
            <person name="Biteau N."/>
            <person name="Fitton-Ouhabi V."/>
            <person name="Dementhon K."/>
            <person name="Accoceberry I."/>
            <person name="Sherman D.J."/>
            <person name="Noel T."/>
        </authorList>
    </citation>
    <scope>NUCLEOTIDE SEQUENCE [LARGE SCALE GENOMIC DNA]</scope>
    <source>
        <strain evidence="13 14">CBS 6936</strain>
    </source>
</reference>
<evidence type="ECO:0000256" key="9">
    <source>
        <dbReference type="ARBA" id="ARBA00023193"/>
    </source>
</evidence>
<sequence length="167" mass="18982">MAKYTEEQLLEAREEAYTPKPEVLEAFNSLVEAVREHVANEKKAKMTNGDTYIDEHGNERSYHHLNRRRLSRSGNKPNLRKKTVETTVDEDGWATMTKPKKSFGAEEANEERTKFRESLKETAVKIKPNNKNLGSSKAVDPRDAIADKHTNTFNAFEALGGDDDDDE</sequence>
<feature type="region of interest" description="Disordered" evidence="12">
    <location>
        <begin position="41"/>
        <end position="81"/>
    </location>
</feature>
<dbReference type="OMA" id="GRPKVKH"/>
<comment type="subcellular location">
    <subcellularLocation>
        <location evidence="1 11">Cytoplasm</location>
    </subcellularLocation>
</comment>
<keyword evidence="8 11" id="KW-0648">Protein biosynthesis</keyword>
<evidence type="ECO:0000256" key="3">
    <source>
        <dbReference type="ARBA" id="ARBA00020270"/>
    </source>
</evidence>
<dbReference type="EMBL" id="LYUB02000001">
    <property type="protein sequence ID" value="OVF10656.1"/>
    <property type="molecule type" value="Genomic_DNA"/>
</dbReference>
<keyword evidence="9 11" id="KW-0652">Protein synthesis inhibitor</keyword>
<evidence type="ECO:0000313" key="13">
    <source>
        <dbReference type="EMBL" id="OVF10656.1"/>
    </source>
</evidence>
<dbReference type="GO" id="GO:0005737">
    <property type="term" value="C:cytoplasm"/>
    <property type="evidence" value="ECO:0007669"/>
    <property type="project" value="UniProtKB-SubCell"/>
</dbReference>
<dbReference type="GO" id="GO:0008190">
    <property type="term" value="F:eukaryotic initiation factor 4E binding"/>
    <property type="evidence" value="ECO:0007669"/>
    <property type="project" value="InterPro"/>
</dbReference>
<gene>
    <name evidence="13" type="ORF">A9F13_01g00495</name>
</gene>
<keyword evidence="4 11" id="KW-0963">Cytoplasm</keyword>
<feature type="compositionally biased region" description="Basic and acidic residues" evidence="12">
    <location>
        <begin position="110"/>
        <end position="124"/>
    </location>
</feature>
<feature type="region of interest" description="Disordered" evidence="12">
    <location>
        <begin position="99"/>
        <end position="140"/>
    </location>
</feature>
<evidence type="ECO:0000256" key="8">
    <source>
        <dbReference type="ARBA" id="ARBA00022917"/>
    </source>
</evidence>
<dbReference type="AlphaFoldDB" id="A0AA91Q3G2"/>
<organism evidence="13 14">
    <name type="scientific">Clavispora lusitaniae</name>
    <name type="common">Candida lusitaniae</name>
    <dbReference type="NCBI Taxonomy" id="36911"/>
    <lineage>
        <taxon>Eukaryota</taxon>
        <taxon>Fungi</taxon>
        <taxon>Dikarya</taxon>
        <taxon>Ascomycota</taxon>
        <taxon>Saccharomycotina</taxon>
        <taxon>Pichiomycetes</taxon>
        <taxon>Metschnikowiaceae</taxon>
        <taxon>Clavispora</taxon>
    </lineage>
</organism>
<accession>A0AA91Q3G2</accession>
<comment type="caution">
    <text evidence="13">The sequence shown here is derived from an EMBL/GenBank/DDBJ whole genome shotgun (WGS) entry which is preliminary data.</text>
</comment>
<comment type="similarity">
    <text evidence="2 11">Belongs to the CAF20 family.</text>
</comment>
<proteinExistence type="inferred from homology"/>
<evidence type="ECO:0000256" key="12">
    <source>
        <dbReference type="SAM" id="MobiDB-lite"/>
    </source>
</evidence>